<dbReference type="OrthoDB" id="6007906at2"/>
<feature type="signal peptide" evidence="1">
    <location>
        <begin position="1"/>
        <end position="20"/>
    </location>
</feature>
<dbReference type="KEGG" id="sacz:AOT14_33650"/>
<evidence type="ECO:0000256" key="1">
    <source>
        <dbReference type="SAM" id="SignalP"/>
    </source>
</evidence>
<protein>
    <recommendedName>
        <fullName evidence="4">Haem-binding uptake Tiki superfamily ChaN domain-containing protein</fullName>
    </recommendedName>
</protein>
<evidence type="ECO:0000313" key="2">
    <source>
        <dbReference type="EMBL" id="ALJ29705.1"/>
    </source>
</evidence>
<keyword evidence="3" id="KW-1185">Reference proteome</keyword>
<dbReference type="PATRIC" id="fig|128780.6.peg.3405"/>
<reference evidence="2 3" key="1">
    <citation type="journal article" date="2015" name="Genome Announc.">
        <title>Complete Genome Sequencing of Stenotrophomonas acidaminiphila ZAC14D2_NAIMI4_2, a Multidrug-Resistant Strain Isolated from Sediments of a Polluted River in Mexico, Uncovers New Antibiotic Resistance Genes and a Novel Class-II Lasso Peptide Biosynthesis Gene Cluster.</title>
        <authorList>
            <person name="Vinuesa P."/>
            <person name="Ochoa-Sanchez L.E."/>
        </authorList>
    </citation>
    <scope>NUCLEOTIDE SEQUENCE [LARGE SCALE GENOMIC DNA]</scope>
    <source>
        <strain evidence="2 3">ZAC14D2_NAIMI4_2</strain>
    </source>
</reference>
<sequence length="398" mass="43603" precursor="true">MGQSRWISAAMLCTAFVAAAAANDAKTKVIVLGVDHAAQLVAPADSPAHLAAFLARVDPDAICIERSPDEFARNSYYEFTYEVQDVAVPFAREHGVALCPVDWQPSAEDARLGFDLDLSSIPEIRPSSGYQQFLSFPQPAQLKRTLFHADDPGNTQRIADWAATPAAKAEHDMPRRMYLYRTFLQARRLASAAKARPGSTVVLIVGEFHKRDIENVLSADAGIEIVQPSTVGNPTADELAAASRREFHAAIATFNLLGVQADTGNTDHAYVASALESLAEHGQTHETRLLETRFALLAGRMSAREAIEAYQRVADQAGAEAFTWTGVQDHARLDSYFDPFGNLTVRQRALLEIARERARLGIPDQGKTMRQLGSELGARKAIQLAAYWDRHIAQPARN</sequence>
<organism evidence="2 3">
    <name type="scientific">Stenotrophomonas acidaminiphila</name>
    <dbReference type="NCBI Taxonomy" id="128780"/>
    <lineage>
        <taxon>Bacteria</taxon>
        <taxon>Pseudomonadati</taxon>
        <taxon>Pseudomonadota</taxon>
        <taxon>Gammaproteobacteria</taxon>
        <taxon>Lysobacterales</taxon>
        <taxon>Lysobacteraceae</taxon>
        <taxon>Stenotrophomonas</taxon>
    </lineage>
</organism>
<accession>A0A0S1B3S7</accession>
<name>A0A0S1B3S7_9GAMM</name>
<dbReference type="AlphaFoldDB" id="A0A0S1B3S7"/>
<dbReference type="Proteomes" id="UP000061010">
    <property type="component" value="Chromosome"/>
</dbReference>
<proteinExistence type="predicted"/>
<evidence type="ECO:0008006" key="4">
    <source>
        <dbReference type="Google" id="ProtNLM"/>
    </source>
</evidence>
<evidence type="ECO:0000313" key="3">
    <source>
        <dbReference type="Proteomes" id="UP000061010"/>
    </source>
</evidence>
<keyword evidence="1" id="KW-0732">Signal</keyword>
<feature type="chain" id="PRO_5006588655" description="Haem-binding uptake Tiki superfamily ChaN domain-containing protein" evidence="1">
    <location>
        <begin position="21"/>
        <end position="398"/>
    </location>
</feature>
<dbReference type="EMBL" id="CP012900">
    <property type="protein sequence ID" value="ALJ29705.1"/>
    <property type="molecule type" value="Genomic_DNA"/>
</dbReference>
<gene>
    <name evidence="2" type="ORF">AOT14_33650</name>
</gene>